<accession>A0ABX0QNY4</accession>
<dbReference type="PROSITE" id="PS51257">
    <property type="entry name" value="PROKAR_LIPOPROTEIN"/>
    <property type="match status" value="1"/>
</dbReference>
<sequence>MTIRTLSLSLFVGVLLLVSCKKSSDPVSPGDCNNATAMADKFTAAANAFAADPTNKTKCNAYVDAYKAYADAALACSSLYTQAQRDDIQASYNQAKDSCK</sequence>
<dbReference type="RefSeq" id="WP_157510635.1">
    <property type="nucleotide sequence ID" value="NZ_WAEL01000008.1"/>
</dbReference>
<protein>
    <recommendedName>
        <fullName evidence="3">Lipoprotein</fullName>
    </recommendedName>
</protein>
<proteinExistence type="predicted"/>
<name>A0ABX0QNY4_9BACT</name>
<dbReference type="Proteomes" id="UP000606008">
    <property type="component" value="Unassembled WGS sequence"/>
</dbReference>
<evidence type="ECO:0008006" key="3">
    <source>
        <dbReference type="Google" id="ProtNLM"/>
    </source>
</evidence>
<comment type="caution">
    <text evidence="1">The sequence shown here is derived from an EMBL/GenBank/DDBJ whole genome shotgun (WGS) entry which is preliminary data.</text>
</comment>
<reference evidence="1" key="1">
    <citation type="submission" date="2024-05" db="EMBL/GenBank/DDBJ databases">
        <authorList>
            <person name="Jung D.-H."/>
        </authorList>
    </citation>
    <scope>NUCLEOTIDE SEQUENCE</scope>
    <source>
        <strain evidence="1">JA-25</strain>
    </source>
</reference>
<evidence type="ECO:0000313" key="2">
    <source>
        <dbReference type="Proteomes" id="UP000606008"/>
    </source>
</evidence>
<dbReference type="EMBL" id="WAEL01000008">
    <property type="protein sequence ID" value="NID12493.1"/>
    <property type="molecule type" value="Genomic_DNA"/>
</dbReference>
<evidence type="ECO:0000313" key="1">
    <source>
        <dbReference type="EMBL" id="NID12493.1"/>
    </source>
</evidence>
<organism evidence="1 2">
    <name type="scientific">Fibrivirga algicola</name>
    <dbReference type="NCBI Taxonomy" id="2950420"/>
    <lineage>
        <taxon>Bacteria</taxon>
        <taxon>Pseudomonadati</taxon>
        <taxon>Bacteroidota</taxon>
        <taxon>Cytophagia</taxon>
        <taxon>Cytophagales</taxon>
        <taxon>Spirosomataceae</taxon>
        <taxon>Fibrivirga</taxon>
    </lineage>
</organism>
<keyword evidence="2" id="KW-1185">Reference proteome</keyword>
<gene>
    <name evidence="1" type="ORF">F7231_20150</name>
</gene>